<gene>
    <name evidence="2" type="ORF">OTU49_013081</name>
</gene>
<feature type="region of interest" description="Disordered" evidence="1">
    <location>
        <begin position="1"/>
        <end position="49"/>
    </location>
</feature>
<proteinExistence type="predicted"/>
<dbReference type="AlphaFoldDB" id="A0AAW0YHD5"/>
<accession>A0AAW0YHD5</accession>
<reference evidence="2 3" key="1">
    <citation type="journal article" date="2024" name="BMC Genomics">
        <title>Genome assembly of redclaw crayfish (Cherax quadricarinatus) provides insights into its immune adaptation and hypoxia tolerance.</title>
        <authorList>
            <person name="Liu Z."/>
            <person name="Zheng J."/>
            <person name="Li H."/>
            <person name="Fang K."/>
            <person name="Wang S."/>
            <person name="He J."/>
            <person name="Zhou D."/>
            <person name="Weng S."/>
            <person name="Chi M."/>
            <person name="Gu Z."/>
            <person name="He J."/>
            <person name="Li F."/>
            <person name="Wang M."/>
        </authorList>
    </citation>
    <scope>NUCLEOTIDE SEQUENCE [LARGE SCALE GENOMIC DNA]</scope>
    <source>
        <strain evidence="2">ZL_2023a</strain>
    </source>
</reference>
<evidence type="ECO:0000313" key="3">
    <source>
        <dbReference type="Proteomes" id="UP001445076"/>
    </source>
</evidence>
<comment type="caution">
    <text evidence="2">The sequence shown here is derived from an EMBL/GenBank/DDBJ whole genome shotgun (WGS) entry which is preliminary data.</text>
</comment>
<evidence type="ECO:0000256" key="1">
    <source>
        <dbReference type="SAM" id="MobiDB-lite"/>
    </source>
</evidence>
<dbReference type="EMBL" id="JARKIK010000006">
    <property type="protein sequence ID" value="KAK8751120.1"/>
    <property type="molecule type" value="Genomic_DNA"/>
</dbReference>
<name>A0AAW0YHD5_CHEQU</name>
<evidence type="ECO:0000313" key="2">
    <source>
        <dbReference type="EMBL" id="KAK8751120.1"/>
    </source>
</evidence>
<protein>
    <submittedName>
        <fullName evidence="2">Uncharacterized protein</fullName>
    </submittedName>
</protein>
<sequence>MEEEEVGGMVPGPRGAVGGKTKDHSTPSQPSAATTPVLPPAPPCHRSTLHHVTANGTRQKVHHSCHILSILMPVEVVSCQCPITNEYRDYFQLYFDEPIMNLIVT</sequence>
<keyword evidence="3" id="KW-1185">Reference proteome</keyword>
<feature type="non-terminal residue" evidence="2">
    <location>
        <position position="105"/>
    </location>
</feature>
<organism evidence="2 3">
    <name type="scientific">Cherax quadricarinatus</name>
    <name type="common">Australian red claw crayfish</name>
    <dbReference type="NCBI Taxonomy" id="27406"/>
    <lineage>
        <taxon>Eukaryota</taxon>
        <taxon>Metazoa</taxon>
        <taxon>Ecdysozoa</taxon>
        <taxon>Arthropoda</taxon>
        <taxon>Crustacea</taxon>
        <taxon>Multicrustacea</taxon>
        <taxon>Malacostraca</taxon>
        <taxon>Eumalacostraca</taxon>
        <taxon>Eucarida</taxon>
        <taxon>Decapoda</taxon>
        <taxon>Pleocyemata</taxon>
        <taxon>Astacidea</taxon>
        <taxon>Parastacoidea</taxon>
        <taxon>Parastacidae</taxon>
        <taxon>Cherax</taxon>
    </lineage>
</organism>
<dbReference type="Proteomes" id="UP001445076">
    <property type="component" value="Unassembled WGS sequence"/>
</dbReference>